<keyword evidence="8" id="KW-0472">Membrane</keyword>
<dbReference type="Gene3D" id="1.10.510.10">
    <property type="entry name" value="Transferase(Phosphotransferase) domain 1"/>
    <property type="match status" value="1"/>
</dbReference>
<name>A0ABU2J770_9ACTN</name>
<evidence type="ECO:0000256" key="1">
    <source>
        <dbReference type="ARBA" id="ARBA00012513"/>
    </source>
</evidence>
<dbReference type="PROSITE" id="PS50011">
    <property type="entry name" value="PROTEIN_KINASE_DOM"/>
    <property type="match status" value="1"/>
</dbReference>
<dbReference type="RefSeq" id="WP_311421744.1">
    <property type="nucleotide sequence ID" value="NZ_JAVREH010000004.1"/>
</dbReference>
<evidence type="ECO:0000256" key="3">
    <source>
        <dbReference type="ARBA" id="ARBA00022679"/>
    </source>
</evidence>
<keyword evidence="3 10" id="KW-0808">Transferase</keyword>
<feature type="domain" description="Protein kinase" evidence="9">
    <location>
        <begin position="12"/>
        <end position="270"/>
    </location>
</feature>
<proteinExistence type="predicted"/>
<dbReference type="InterPro" id="IPR008271">
    <property type="entry name" value="Ser/Thr_kinase_AS"/>
</dbReference>
<keyword evidence="2" id="KW-0723">Serine/threonine-protein kinase</keyword>
<keyword evidence="6" id="KW-0067">ATP-binding</keyword>
<reference evidence="11" key="1">
    <citation type="submission" date="2023-07" db="EMBL/GenBank/DDBJ databases">
        <title>30 novel species of actinomycetes from the DSMZ collection.</title>
        <authorList>
            <person name="Nouioui I."/>
        </authorList>
    </citation>
    <scope>NUCLEOTIDE SEQUENCE [LARGE SCALE GENOMIC DNA]</scope>
    <source>
        <strain evidence="11">DSM 44399</strain>
    </source>
</reference>
<dbReference type="SUPFAM" id="SSF56112">
    <property type="entry name" value="Protein kinase-like (PK-like)"/>
    <property type="match status" value="1"/>
</dbReference>
<feature type="compositionally biased region" description="Low complexity" evidence="7">
    <location>
        <begin position="435"/>
        <end position="541"/>
    </location>
</feature>
<dbReference type="PANTHER" id="PTHR43289:SF6">
    <property type="entry name" value="SERINE_THREONINE-PROTEIN KINASE NEKL-3"/>
    <property type="match status" value="1"/>
</dbReference>
<evidence type="ECO:0000256" key="5">
    <source>
        <dbReference type="ARBA" id="ARBA00022777"/>
    </source>
</evidence>
<dbReference type="EMBL" id="JAVREH010000004">
    <property type="protein sequence ID" value="MDT0260586.1"/>
    <property type="molecule type" value="Genomic_DNA"/>
</dbReference>
<feature type="region of interest" description="Disordered" evidence="7">
    <location>
        <begin position="284"/>
        <end position="318"/>
    </location>
</feature>
<dbReference type="SMART" id="SM00220">
    <property type="entry name" value="S_TKc"/>
    <property type="match status" value="1"/>
</dbReference>
<comment type="caution">
    <text evidence="10">The sequence shown here is derived from an EMBL/GenBank/DDBJ whole genome shotgun (WGS) entry which is preliminary data.</text>
</comment>
<dbReference type="CDD" id="cd14014">
    <property type="entry name" value="STKc_PknB_like"/>
    <property type="match status" value="1"/>
</dbReference>
<feature type="compositionally biased region" description="Gly residues" evidence="7">
    <location>
        <begin position="357"/>
        <end position="366"/>
    </location>
</feature>
<dbReference type="GO" id="GO:0004674">
    <property type="term" value="F:protein serine/threonine kinase activity"/>
    <property type="evidence" value="ECO:0007669"/>
    <property type="project" value="UniProtKB-EC"/>
</dbReference>
<dbReference type="Pfam" id="PF00069">
    <property type="entry name" value="Pkinase"/>
    <property type="match status" value="1"/>
</dbReference>
<dbReference type="PROSITE" id="PS00108">
    <property type="entry name" value="PROTEIN_KINASE_ST"/>
    <property type="match status" value="1"/>
</dbReference>
<evidence type="ECO:0000256" key="6">
    <source>
        <dbReference type="ARBA" id="ARBA00022840"/>
    </source>
</evidence>
<dbReference type="InterPro" id="IPR000719">
    <property type="entry name" value="Prot_kinase_dom"/>
</dbReference>
<evidence type="ECO:0000313" key="11">
    <source>
        <dbReference type="Proteomes" id="UP001183176"/>
    </source>
</evidence>
<evidence type="ECO:0000256" key="7">
    <source>
        <dbReference type="SAM" id="MobiDB-lite"/>
    </source>
</evidence>
<gene>
    <name evidence="10" type="ORF">RM423_04185</name>
</gene>
<feature type="transmembrane region" description="Helical" evidence="8">
    <location>
        <begin position="401"/>
        <end position="424"/>
    </location>
</feature>
<keyword evidence="4" id="KW-0547">Nucleotide-binding</keyword>
<protein>
    <recommendedName>
        <fullName evidence="1">non-specific serine/threonine protein kinase</fullName>
        <ecNumber evidence="1">2.7.11.1</ecNumber>
    </recommendedName>
</protein>
<feature type="compositionally biased region" description="Low complexity" evidence="7">
    <location>
        <begin position="287"/>
        <end position="296"/>
    </location>
</feature>
<feature type="region of interest" description="Disordered" evidence="7">
    <location>
        <begin position="357"/>
        <end position="396"/>
    </location>
</feature>
<evidence type="ECO:0000259" key="9">
    <source>
        <dbReference type="PROSITE" id="PS50011"/>
    </source>
</evidence>
<evidence type="ECO:0000256" key="2">
    <source>
        <dbReference type="ARBA" id="ARBA00022527"/>
    </source>
</evidence>
<keyword evidence="5 10" id="KW-0418">Kinase</keyword>
<evidence type="ECO:0000256" key="8">
    <source>
        <dbReference type="SAM" id="Phobius"/>
    </source>
</evidence>
<sequence>MSTPDAVIAGRYRLVGRVAAGGMGTVWEGWDERLRRPVAIKQLHPQPGLSDAAAEMVNNRAMREARITARLHHPHAITVYDVVEHDGQPCLIMQYLPSTSLQATLSDRGVLPPIEVARIGAEIASALAAAHRAGIVHRDVKPGNVLIAEDGAANITDFGISHALGDVALTSTGMVTGTPAYLSPEVARGSESTFAADVFSLGATLYAAVEGAPPFGTDENPMATLHKVASGQVIPPHRAGPLGPLLTRMLAADPGARPAMIDVARTLAALHADASAPHTIAMTQTLASPPGSGRPAAPNPPPPVALGSGNDAADARTRRVAPAAAAGAGLAALGLARSAAGSGSGAVDGAGAVGGGVPPRFGGPGAGHAPVPDPGGNPAGRTGGSAVIDSDSDTGSGHRGVLAAAIAVVAALLLVGLAFATGLIGGGSGSGRNNTPSAAGQGGTATSRTSSSAGASSGKSSSLQSSTVPSSTVPSSTVPSSSVKSSTVPSSTVPSSTVPSSSAPSSSVKSSTVPSSTVPSSSAPSSSVKPSTVPSSSAPSNAGGGGTPSAAQLAAAISGYYALLPDNTDGGWSRLTSRYQTDHAGGRANYNSFWDAVERVSVSNVVGLPPSAVEADITYVAKDGHVTRERTSFGLVSEGGVLKIDTSTVLSSQSG</sequence>
<feature type="region of interest" description="Disordered" evidence="7">
    <location>
        <begin position="426"/>
        <end position="549"/>
    </location>
</feature>
<dbReference type="Gene3D" id="3.30.200.20">
    <property type="entry name" value="Phosphorylase Kinase, domain 1"/>
    <property type="match status" value="1"/>
</dbReference>
<dbReference type="EC" id="2.7.11.1" evidence="1"/>
<keyword evidence="11" id="KW-1185">Reference proteome</keyword>
<organism evidence="10 11">
    <name type="scientific">Jatrophihabitans lederbergiae</name>
    <dbReference type="NCBI Taxonomy" id="3075547"/>
    <lineage>
        <taxon>Bacteria</taxon>
        <taxon>Bacillati</taxon>
        <taxon>Actinomycetota</taxon>
        <taxon>Actinomycetes</taxon>
        <taxon>Jatrophihabitantales</taxon>
        <taxon>Jatrophihabitantaceae</taxon>
        <taxon>Jatrophihabitans</taxon>
    </lineage>
</organism>
<dbReference type="PANTHER" id="PTHR43289">
    <property type="entry name" value="MITOGEN-ACTIVATED PROTEIN KINASE KINASE KINASE 20-RELATED"/>
    <property type="match status" value="1"/>
</dbReference>
<accession>A0ABU2J770</accession>
<keyword evidence="8" id="KW-0812">Transmembrane</keyword>
<evidence type="ECO:0000313" key="10">
    <source>
        <dbReference type="EMBL" id="MDT0260586.1"/>
    </source>
</evidence>
<evidence type="ECO:0000256" key="4">
    <source>
        <dbReference type="ARBA" id="ARBA00022741"/>
    </source>
</evidence>
<dbReference type="Proteomes" id="UP001183176">
    <property type="component" value="Unassembled WGS sequence"/>
</dbReference>
<dbReference type="InterPro" id="IPR011009">
    <property type="entry name" value="Kinase-like_dom_sf"/>
</dbReference>
<keyword evidence="8" id="KW-1133">Transmembrane helix</keyword>